<name>Q8DV35_STRMU</name>
<organism evidence="2 3">
    <name type="scientific">Streptococcus mutans serotype c (strain ATCC 700610 / UA159)</name>
    <dbReference type="NCBI Taxonomy" id="210007"/>
    <lineage>
        <taxon>Bacteria</taxon>
        <taxon>Bacillati</taxon>
        <taxon>Bacillota</taxon>
        <taxon>Bacilli</taxon>
        <taxon>Lactobacillales</taxon>
        <taxon>Streptococcaceae</taxon>
        <taxon>Streptococcus</taxon>
    </lineage>
</organism>
<dbReference type="OrthoDB" id="6194521at2"/>
<dbReference type="PANTHER" id="PTHR11106:SF27">
    <property type="entry name" value="MACRO DOMAIN-CONTAINING PROTEIN"/>
    <property type="match status" value="1"/>
</dbReference>
<feature type="domain" description="Macro" evidence="1">
    <location>
        <begin position="1"/>
        <end position="61"/>
    </location>
</feature>
<reference evidence="2 3" key="1">
    <citation type="journal article" date="2002" name="Proc. Natl. Acad. Sci. U.S.A.">
        <title>Genome sequence of Streptococcus mutans UA159, a cariogenic dental pathogen.</title>
        <authorList>
            <person name="Ajdic D."/>
            <person name="McShan W.M."/>
            <person name="McLaughlin R.E."/>
            <person name="Savic G."/>
            <person name="Chang J."/>
            <person name="Carson M.B."/>
            <person name="Primeaux C."/>
            <person name="Tian R."/>
            <person name="Kenton S."/>
            <person name="Jia H."/>
            <person name="Lin S."/>
            <person name="Qian Y."/>
            <person name="Li S."/>
            <person name="Zhu H."/>
            <person name="Najar F."/>
            <person name="Lai H."/>
            <person name="White J."/>
            <person name="Roe B.A."/>
            <person name="Ferretti J.J."/>
        </authorList>
    </citation>
    <scope>NUCLEOTIDE SEQUENCE [LARGE SCALE GENOMIC DNA]</scope>
    <source>
        <strain evidence="3">ATCC 700610 / UA159</strain>
    </source>
</reference>
<protein>
    <recommendedName>
        <fullName evidence="1">Macro domain-containing protein</fullName>
    </recommendedName>
</protein>
<dbReference type="SUPFAM" id="SSF52949">
    <property type="entry name" value="Macro domain-like"/>
    <property type="match status" value="1"/>
</dbReference>
<gene>
    <name evidence="2" type="ordered locus">SMU_681</name>
</gene>
<evidence type="ECO:0000313" key="2">
    <source>
        <dbReference type="EMBL" id="AAN58415.1"/>
    </source>
</evidence>
<dbReference type="PROSITE" id="PS51154">
    <property type="entry name" value="MACRO"/>
    <property type="match status" value="1"/>
</dbReference>
<dbReference type="KEGG" id="smu:SMU_681"/>
<accession>Q8DV35</accession>
<dbReference type="InterPro" id="IPR002589">
    <property type="entry name" value="Macro_dom"/>
</dbReference>
<dbReference type="Gene3D" id="3.40.220.10">
    <property type="entry name" value="Leucine Aminopeptidase, subunit E, domain 1"/>
    <property type="match status" value="1"/>
</dbReference>
<sequence>MLEQGHDEPTGQTKITSAFNLPAKYILHTVDPIIIGQVSQKAKDLLVSCYQSCLDLVIKNR</sequence>
<dbReference type="RefSeq" id="WP_002263341.1">
    <property type="nucleotide sequence ID" value="NC_004350.2"/>
</dbReference>
<dbReference type="HOGENOM" id="CLU_2920857_0_0_9"/>
<dbReference type="PhylomeDB" id="Q8DV35"/>
<proteinExistence type="predicted"/>
<dbReference type="GeneID" id="93859762"/>
<dbReference type="PANTHER" id="PTHR11106">
    <property type="entry name" value="GANGLIOSIDE INDUCED DIFFERENTIATION ASSOCIATED PROTEIN 2-RELATED"/>
    <property type="match status" value="1"/>
</dbReference>
<evidence type="ECO:0000313" key="3">
    <source>
        <dbReference type="Proteomes" id="UP000002512"/>
    </source>
</evidence>
<dbReference type="EMBL" id="AE014133">
    <property type="protein sequence ID" value="AAN58415.1"/>
    <property type="molecule type" value="Genomic_DNA"/>
</dbReference>
<dbReference type="Proteomes" id="UP000002512">
    <property type="component" value="Chromosome"/>
</dbReference>
<dbReference type="AlphaFoldDB" id="Q8DV35"/>
<dbReference type="PATRIC" id="fig|210007.7.peg.606"/>
<dbReference type="InterPro" id="IPR043472">
    <property type="entry name" value="Macro_dom-like"/>
</dbReference>
<dbReference type="eggNOG" id="COG2110">
    <property type="taxonomic scope" value="Bacteria"/>
</dbReference>
<dbReference type="Pfam" id="PF01661">
    <property type="entry name" value="Macro"/>
    <property type="match status" value="1"/>
</dbReference>
<keyword evidence="3" id="KW-1185">Reference proteome</keyword>
<evidence type="ECO:0000259" key="1">
    <source>
        <dbReference type="PROSITE" id="PS51154"/>
    </source>
</evidence>